<reference evidence="2 3" key="1">
    <citation type="submission" date="2019-03" db="EMBL/GenBank/DDBJ databases">
        <title>Genomic Encyclopedia of Type Strains, Phase IV (KMG-IV): sequencing the most valuable type-strain genomes for metagenomic binning, comparative biology and taxonomic classification.</title>
        <authorList>
            <person name="Goeker M."/>
        </authorList>
    </citation>
    <scope>NUCLEOTIDE SEQUENCE [LARGE SCALE GENOMIC DNA]</scope>
    <source>
        <strain evidence="2 3">DSM 100309</strain>
    </source>
</reference>
<feature type="transmembrane region" description="Helical" evidence="1">
    <location>
        <begin position="124"/>
        <end position="141"/>
    </location>
</feature>
<keyword evidence="1" id="KW-0472">Membrane</keyword>
<proteinExistence type="predicted"/>
<evidence type="ECO:0000313" key="3">
    <source>
        <dbReference type="Proteomes" id="UP000295367"/>
    </source>
</evidence>
<gene>
    <name evidence="2" type="ORF">EDC63_103123</name>
</gene>
<dbReference type="AlphaFoldDB" id="A0A4R3YBE2"/>
<keyword evidence="1" id="KW-1133">Transmembrane helix</keyword>
<dbReference type="OrthoDB" id="6228034at2"/>
<comment type="caution">
    <text evidence="2">The sequence shown here is derived from an EMBL/GenBank/DDBJ whole genome shotgun (WGS) entry which is preliminary data.</text>
</comment>
<dbReference type="Proteomes" id="UP000295367">
    <property type="component" value="Unassembled WGS sequence"/>
</dbReference>
<feature type="transmembrane region" description="Helical" evidence="1">
    <location>
        <begin position="60"/>
        <end position="80"/>
    </location>
</feature>
<accession>A0A4R3YBE2</accession>
<evidence type="ECO:0000256" key="1">
    <source>
        <dbReference type="SAM" id="Phobius"/>
    </source>
</evidence>
<dbReference type="RefSeq" id="WP_124945920.1">
    <property type="nucleotide sequence ID" value="NZ_BHVT01000020.1"/>
</dbReference>
<sequence>MNKITPTSIRFSKYHKRWLYSVFSLLWFSGSLWLVSHYFMRVQGEFGEAPHPLEIWWLRLHGLVVFAALLTLGSVLPTHAHRAWQLKKNRHTGLFMKGLFLWLAMTGYALYYFADTENTDWLPLLHWVVGLSVPLMLVFHIRHGKARPGNTTLKIKRNATENRPQGIKQKKAA</sequence>
<keyword evidence="1" id="KW-0812">Transmembrane</keyword>
<feature type="transmembrane region" description="Helical" evidence="1">
    <location>
        <begin position="92"/>
        <end position="112"/>
    </location>
</feature>
<organism evidence="2 3">
    <name type="scientific">Sulfurirhabdus autotrophica</name>
    <dbReference type="NCBI Taxonomy" id="1706046"/>
    <lineage>
        <taxon>Bacteria</taxon>
        <taxon>Pseudomonadati</taxon>
        <taxon>Pseudomonadota</taxon>
        <taxon>Betaproteobacteria</taxon>
        <taxon>Nitrosomonadales</taxon>
        <taxon>Sulfuricellaceae</taxon>
        <taxon>Sulfurirhabdus</taxon>
    </lineage>
</organism>
<feature type="transmembrane region" description="Helical" evidence="1">
    <location>
        <begin position="18"/>
        <end position="40"/>
    </location>
</feature>
<dbReference type="EMBL" id="SMCO01000003">
    <property type="protein sequence ID" value="TCV89051.1"/>
    <property type="molecule type" value="Genomic_DNA"/>
</dbReference>
<protein>
    <recommendedName>
        <fullName evidence="4">Transmembrane protein</fullName>
    </recommendedName>
</protein>
<evidence type="ECO:0000313" key="2">
    <source>
        <dbReference type="EMBL" id="TCV89051.1"/>
    </source>
</evidence>
<name>A0A4R3YBE2_9PROT</name>
<keyword evidence="3" id="KW-1185">Reference proteome</keyword>
<evidence type="ECO:0008006" key="4">
    <source>
        <dbReference type="Google" id="ProtNLM"/>
    </source>
</evidence>